<reference evidence="1 2" key="1">
    <citation type="submission" date="2014-11" db="EMBL/GenBank/DDBJ databases">
        <title>Genome sequence of Flavihumibacter solisilvae 3-3.</title>
        <authorList>
            <person name="Zhou G."/>
            <person name="Li M."/>
            <person name="Wang G."/>
        </authorList>
    </citation>
    <scope>NUCLEOTIDE SEQUENCE [LARGE SCALE GENOMIC DNA]</scope>
    <source>
        <strain evidence="1 2">3-3</strain>
    </source>
</reference>
<organism evidence="1 2">
    <name type="scientific">Flavihumibacter solisilvae</name>
    <dbReference type="NCBI Taxonomy" id="1349421"/>
    <lineage>
        <taxon>Bacteria</taxon>
        <taxon>Pseudomonadati</taxon>
        <taxon>Bacteroidota</taxon>
        <taxon>Chitinophagia</taxon>
        <taxon>Chitinophagales</taxon>
        <taxon>Chitinophagaceae</taxon>
        <taxon>Flavihumibacter</taxon>
    </lineage>
</organism>
<keyword evidence="2" id="KW-1185">Reference proteome</keyword>
<name>A0A0C1L8U9_9BACT</name>
<sequence length="77" mass="9604">MRAYFYYRTLQRNYAYLNEQFNMYGIKYYVRITRYGKTQYDNPFDFDDISAVPNRILPKTPIPAEHMYNYFIFNKRN</sequence>
<evidence type="ECO:0000313" key="2">
    <source>
        <dbReference type="Proteomes" id="UP000031408"/>
    </source>
</evidence>
<dbReference type="Proteomes" id="UP000031408">
    <property type="component" value="Unassembled WGS sequence"/>
</dbReference>
<dbReference type="AlphaFoldDB" id="A0A0C1L8U9"/>
<accession>A0A0C1L8U9</accession>
<comment type="caution">
    <text evidence="1">The sequence shown here is derived from an EMBL/GenBank/DDBJ whole genome shotgun (WGS) entry which is preliminary data.</text>
</comment>
<gene>
    <name evidence="1" type="ORF">OI18_21970</name>
</gene>
<proteinExistence type="predicted"/>
<dbReference type="EMBL" id="JSVC01000036">
    <property type="protein sequence ID" value="KIC91993.1"/>
    <property type="molecule type" value="Genomic_DNA"/>
</dbReference>
<protein>
    <submittedName>
        <fullName evidence="1">Uncharacterized protein</fullName>
    </submittedName>
</protein>
<evidence type="ECO:0000313" key="1">
    <source>
        <dbReference type="EMBL" id="KIC91993.1"/>
    </source>
</evidence>